<reference evidence="2 3" key="1">
    <citation type="submission" date="2019-03" db="EMBL/GenBank/DDBJ databases">
        <title>Genomic Encyclopedia of Archaeal and Bacterial Type Strains, Phase II (KMG-II): from individual species to whole genera.</title>
        <authorList>
            <person name="Goeker M."/>
        </authorList>
    </citation>
    <scope>NUCLEOTIDE SEQUENCE [LARGE SCALE GENOMIC DNA]</scope>
    <source>
        <strain evidence="2 3">DSM 28353</strain>
    </source>
</reference>
<evidence type="ECO:0008006" key="4">
    <source>
        <dbReference type="Google" id="ProtNLM"/>
    </source>
</evidence>
<dbReference type="EMBL" id="SNYV01000015">
    <property type="protein sequence ID" value="TDQ76305.1"/>
    <property type="molecule type" value="Genomic_DNA"/>
</dbReference>
<protein>
    <recommendedName>
        <fullName evidence="4">HEAT repeat protein</fullName>
    </recommendedName>
</protein>
<gene>
    <name evidence="2" type="ORF">CLV99_2892</name>
</gene>
<dbReference type="AlphaFoldDB" id="A0A4R6WAA4"/>
<evidence type="ECO:0000256" key="1">
    <source>
        <dbReference type="SAM" id="Phobius"/>
    </source>
</evidence>
<keyword evidence="3" id="KW-1185">Reference proteome</keyword>
<organism evidence="2 3">
    <name type="scientific">Sphingobacterium yanglingense</name>
    <dbReference type="NCBI Taxonomy" id="1437280"/>
    <lineage>
        <taxon>Bacteria</taxon>
        <taxon>Pseudomonadati</taxon>
        <taxon>Bacteroidota</taxon>
        <taxon>Sphingobacteriia</taxon>
        <taxon>Sphingobacteriales</taxon>
        <taxon>Sphingobacteriaceae</taxon>
        <taxon>Sphingobacterium</taxon>
    </lineage>
</organism>
<comment type="caution">
    <text evidence="2">The sequence shown here is derived from an EMBL/GenBank/DDBJ whole genome shotgun (WGS) entry which is preliminary data.</text>
</comment>
<feature type="transmembrane region" description="Helical" evidence="1">
    <location>
        <begin position="12"/>
        <end position="34"/>
    </location>
</feature>
<dbReference type="Gene3D" id="1.25.10.10">
    <property type="entry name" value="Leucine-rich Repeat Variant"/>
    <property type="match status" value="1"/>
</dbReference>
<keyword evidence="1" id="KW-0812">Transmembrane</keyword>
<dbReference type="RefSeq" id="WP_133585134.1">
    <property type="nucleotide sequence ID" value="NZ_SNYV01000015.1"/>
</dbReference>
<dbReference type="OrthoDB" id="1454284at2"/>
<evidence type="ECO:0000313" key="2">
    <source>
        <dbReference type="EMBL" id="TDQ76305.1"/>
    </source>
</evidence>
<dbReference type="Proteomes" id="UP000295292">
    <property type="component" value="Unassembled WGS sequence"/>
</dbReference>
<dbReference type="InterPro" id="IPR016024">
    <property type="entry name" value="ARM-type_fold"/>
</dbReference>
<proteinExistence type="predicted"/>
<accession>A0A4R6WAA4</accession>
<evidence type="ECO:0000313" key="3">
    <source>
        <dbReference type="Proteomes" id="UP000295292"/>
    </source>
</evidence>
<keyword evidence="1" id="KW-1133">Transmembrane helix</keyword>
<name>A0A4R6WAA4_9SPHI</name>
<dbReference type="SUPFAM" id="SSF48371">
    <property type="entry name" value="ARM repeat"/>
    <property type="match status" value="1"/>
</dbReference>
<keyword evidence="1" id="KW-0472">Membrane</keyword>
<dbReference type="InterPro" id="IPR011989">
    <property type="entry name" value="ARM-like"/>
</dbReference>
<sequence>MLNLVTLHELVLGIIVVLIFVLILIISVLIFSFFRYRSLQHRQSWATIIRQIITDAIVEGTEPLPQDTSFSLYLKIPSFRRYFLSTLVSAERKFTGKAREEVGRLFKVFNLEEEAWEKMRSKRDYLIAGGIQELTAMRVERALPQISDFLKHPQRQVYQEAQYAIVRFKGFEGLFFLDELQHPLSDWQQLRLLRSIEEVPDTHFERINVWLGSDNESVVVFTLRLIGQFQLLSYYPEVLTLLDHDVVMVRKHAVRTLQNLENKDTINQLLAGFANQCNQVQLEILKALKASKSKQTELFLQEQLWRHPDIGIKISAAEVLMALGGQSYLQGIVSSPETSSQLTQIVNHALQEKKC</sequence>